<feature type="domain" description="Radical SAM core" evidence="8">
    <location>
        <begin position="2"/>
        <end position="222"/>
    </location>
</feature>
<keyword evidence="6" id="KW-0408">Iron</keyword>
<keyword evidence="5" id="KW-0560">Oxidoreductase</keyword>
<gene>
    <name evidence="9" type="ORF">IAB46_03195</name>
</gene>
<dbReference type="Pfam" id="PF04055">
    <property type="entry name" value="Radical_SAM"/>
    <property type="match status" value="1"/>
</dbReference>
<evidence type="ECO:0000256" key="3">
    <source>
        <dbReference type="ARBA" id="ARBA00022691"/>
    </source>
</evidence>
<dbReference type="InterPro" id="IPR007197">
    <property type="entry name" value="rSAM"/>
</dbReference>
<comment type="caution">
    <text evidence="9">The sequence shown here is derived from an EMBL/GenBank/DDBJ whole genome shotgun (WGS) entry which is preliminary data.</text>
</comment>
<dbReference type="SFLD" id="SFLDG01067">
    <property type="entry name" value="SPASM/twitch_domain_containing"/>
    <property type="match status" value="1"/>
</dbReference>
<dbReference type="Gene3D" id="3.20.20.70">
    <property type="entry name" value="Aldolase class I"/>
    <property type="match status" value="1"/>
</dbReference>
<organism evidence="9 10">
    <name type="scientific">Candidatus Scybalocola faecigallinarum</name>
    <dbReference type="NCBI Taxonomy" id="2840941"/>
    <lineage>
        <taxon>Bacteria</taxon>
        <taxon>Bacillati</taxon>
        <taxon>Bacillota</taxon>
        <taxon>Clostridia</taxon>
        <taxon>Lachnospirales</taxon>
        <taxon>Lachnospiraceae</taxon>
        <taxon>Lachnospiraceae incertae sedis</taxon>
        <taxon>Candidatus Scybalocola (ex Gilroy et al. 2021)</taxon>
    </lineage>
</organism>
<dbReference type="AlphaFoldDB" id="A0A9D1JQR3"/>
<keyword evidence="7" id="KW-0411">Iron-sulfur</keyword>
<dbReference type="CDD" id="cd01335">
    <property type="entry name" value="Radical_SAM"/>
    <property type="match status" value="1"/>
</dbReference>
<dbReference type="PROSITE" id="PS51918">
    <property type="entry name" value="RADICAL_SAM"/>
    <property type="match status" value="1"/>
</dbReference>
<dbReference type="InterPro" id="IPR013785">
    <property type="entry name" value="Aldolase_TIM"/>
</dbReference>
<evidence type="ECO:0000256" key="1">
    <source>
        <dbReference type="ARBA" id="ARBA00001966"/>
    </source>
</evidence>
<dbReference type="PROSITE" id="PS01305">
    <property type="entry name" value="MOAA_NIFB_PQQE"/>
    <property type="match status" value="1"/>
</dbReference>
<dbReference type="InterPro" id="IPR023885">
    <property type="entry name" value="4Fe4S-binding_SPASM_dom"/>
</dbReference>
<dbReference type="Proteomes" id="UP000823927">
    <property type="component" value="Unassembled WGS sequence"/>
</dbReference>
<evidence type="ECO:0000313" key="10">
    <source>
        <dbReference type="Proteomes" id="UP000823927"/>
    </source>
</evidence>
<name>A0A9D1JQR3_9FIRM</name>
<dbReference type="GO" id="GO:0051539">
    <property type="term" value="F:4 iron, 4 sulfur cluster binding"/>
    <property type="evidence" value="ECO:0007669"/>
    <property type="project" value="UniProtKB-KW"/>
</dbReference>
<dbReference type="GO" id="GO:0016491">
    <property type="term" value="F:oxidoreductase activity"/>
    <property type="evidence" value="ECO:0007669"/>
    <property type="project" value="UniProtKB-KW"/>
</dbReference>
<accession>A0A9D1JQR3</accession>
<dbReference type="PANTHER" id="PTHR11228:SF7">
    <property type="entry name" value="PQQA PEPTIDE CYCLASE"/>
    <property type="match status" value="1"/>
</dbReference>
<dbReference type="Pfam" id="PF13186">
    <property type="entry name" value="SPASM"/>
    <property type="match status" value="1"/>
</dbReference>
<proteinExistence type="predicted"/>
<dbReference type="InterPro" id="IPR050377">
    <property type="entry name" value="Radical_SAM_PqqE_MftC-like"/>
</dbReference>
<dbReference type="SUPFAM" id="SSF102114">
    <property type="entry name" value="Radical SAM enzymes"/>
    <property type="match status" value="1"/>
</dbReference>
<protein>
    <submittedName>
        <fullName evidence="9">Radical SAM protein</fullName>
    </submittedName>
</protein>
<evidence type="ECO:0000256" key="4">
    <source>
        <dbReference type="ARBA" id="ARBA00022723"/>
    </source>
</evidence>
<dbReference type="PANTHER" id="PTHR11228">
    <property type="entry name" value="RADICAL SAM DOMAIN PROTEIN"/>
    <property type="match status" value="1"/>
</dbReference>
<sequence>MKKRFKKIYIEIINQCNLSCDFCPAPRRAPGRMTAKQFIHVLDQIRSWTDYIYLHVKGEPLLHPQLDQLLEAAANFGFYVNLTTNGTLLRKKGHLLLEHPVRQVNISLHSFDANIHMPGGMSFRDYIMSTIDFAMKFSPEHGITAFRLWNQRDDLSQPLPGEPNDEILQMLAESFSFTGSLDPVLYQTNDARLAPDIYLSFDRKFDWPALDAPDYGSCGTCLGLKSHAAILCDGTVIPCCLDGDGIVKLGNIFTQSFQEILEGPRSQNLQKDFQTRQIREPLCRRCGYRTRF</sequence>
<evidence type="ECO:0000256" key="2">
    <source>
        <dbReference type="ARBA" id="ARBA00022485"/>
    </source>
</evidence>
<dbReference type="SFLD" id="SFLDS00029">
    <property type="entry name" value="Radical_SAM"/>
    <property type="match status" value="1"/>
</dbReference>
<keyword evidence="2" id="KW-0004">4Fe-4S</keyword>
<comment type="cofactor">
    <cofactor evidence="1">
        <name>[4Fe-4S] cluster</name>
        <dbReference type="ChEBI" id="CHEBI:49883"/>
    </cofactor>
</comment>
<reference evidence="9" key="1">
    <citation type="submission" date="2020-10" db="EMBL/GenBank/DDBJ databases">
        <authorList>
            <person name="Gilroy R."/>
        </authorList>
    </citation>
    <scope>NUCLEOTIDE SEQUENCE</scope>
    <source>
        <strain evidence="9">CHK178-757</strain>
    </source>
</reference>
<dbReference type="InterPro" id="IPR000385">
    <property type="entry name" value="MoaA_NifB_PqqE_Fe-S-bd_CS"/>
</dbReference>
<dbReference type="GO" id="GO:0046872">
    <property type="term" value="F:metal ion binding"/>
    <property type="evidence" value="ECO:0007669"/>
    <property type="project" value="UniProtKB-KW"/>
</dbReference>
<evidence type="ECO:0000256" key="6">
    <source>
        <dbReference type="ARBA" id="ARBA00023004"/>
    </source>
</evidence>
<reference evidence="9" key="2">
    <citation type="journal article" date="2021" name="PeerJ">
        <title>Extensive microbial diversity within the chicken gut microbiome revealed by metagenomics and culture.</title>
        <authorList>
            <person name="Gilroy R."/>
            <person name="Ravi A."/>
            <person name="Getino M."/>
            <person name="Pursley I."/>
            <person name="Horton D.L."/>
            <person name="Alikhan N.F."/>
            <person name="Baker D."/>
            <person name="Gharbi K."/>
            <person name="Hall N."/>
            <person name="Watson M."/>
            <person name="Adriaenssens E.M."/>
            <person name="Foster-Nyarko E."/>
            <person name="Jarju S."/>
            <person name="Secka A."/>
            <person name="Antonio M."/>
            <person name="Oren A."/>
            <person name="Chaudhuri R.R."/>
            <person name="La Ragione R."/>
            <person name="Hildebrand F."/>
            <person name="Pallen M.J."/>
        </authorList>
    </citation>
    <scope>NUCLEOTIDE SEQUENCE</scope>
    <source>
        <strain evidence="9">CHK178-757</strain>
    </source>
</reference>
<evidence type="ECO:0000259" key="8">
    <source>
        <dbReference type="PROSITE" id="PS51918"/>
    </source>
</evidence>
<evidence type="ECO:0000256" key="7">
    <source>
        <dbReference type="ARBA" id="ARBA00023014"/>
    </source>
</evidence>
<keyword evidence="3" id="KW-0949">S-adenosyl-L-methionine</keyword>
<evidence type="ECO:0000256" key="5">
    <source>
        <dbReference type="ARBA" id="ARBA00023002"/>
    </source>
</evidence>
<keyword evidence="4" id="KW-0479">Metal-binding</keyword>
<dbReference type="CDD" id="cd21122">
    <property type="entry name" value="SPASM_rSAM"/>
    <property type="match status" value="1"/>
</dbReference>
<evidence type="ECO:0000313" key="9">
    <source>
        <dbReference type="EMBL" id="HIS46560.1"/>
    </source>
</evidence>
<dbReference type="InterPro" id="IPR058240">
    <property type="entry name" value="rSAM_sf"/>
</dbReference>
<dbReference type="EMBL" id="DVIT01000013">
    <property type="protein sequence ID" value="HIS46560.1"/>
    <property type="molecule type" value="Genomic_DNA"/>
</dbReference>